<evidence type="ECO:0000256" key="4">
    <source>
        <dbReference type="SAM" id="Phobius"/>
    </source>
</evidence>
<reference evidence="7" key="2">
    <citation type="submission" date="2020-09" db="EMBL/GenBank/DDBJ databases">
        <authorList>
            <person name="Sun Q."/>
            <person name="Zhou Y."/>
        </authorList>
    </citation>
    <scope>NUCLEOTIDE SEQUENCE</scope>
    <source>
        <strain evidence="7">CGMCC 1.10998</strain>
    </source>
</reference>
<dbReference type="Proteomes" id="UP000637423">
    <property type="component" value="Unassembled WGS sequence"/>
</dbReference>
<dbReference type="EMBL" id="BMED01000009">
    <property type="protein sequence ID" value="GGD01062.1"/>
    <property type="molecule type" value="Genomic_DNA"/>
</dbReference>
<dbReference type="SUPFAM" id="SSF158472">
    <property type="entry name" value="HAMP domain-like"/>
    <property type="match status" value="1"/>
</dbReference>
<comment type="caution">
    <text evidence="7">The sequence shown here is derived from an EMBL/GenBank/DDBJ whole genome shotgun (WGS) entry which is preliminary data.</text>
</comment>
<keyword evidence="3" id="KW-0175">Coiled coil</keyword>
<evidence type="ECO:0000259" key="5">
    <source>
        <dbReference type="PROSITE" id="PS50885"/>
    </source>
</evidence>
<gene>
    <name evidence="7" type="ORF">GCM10011396_55810</name>
</gene>
<keyword evidence="4" id="KW-0472">Membrane</keyword>
<evidence type="ECO:0000313" key="8">
    <source>
        <dbReference type="Proteomes" id="UP000637423"/>
    </source>
</evidence>
<evidence type="ECO:0000256" key="3">
    <source>
        <dbReference type="SAM" id="Coils"/>
    </source>
</evidence>
<dbReference type="PANTHER" id="PTHR45138:SF9">
    <property type="entry name" value="DIGUANYLATE CYCLASE DGCM-RELATED"/>
    <property type="match status" value="1"/>
</dbReference>
<comment type="catalytic activity">
    <reaction evidence="2">
        <text>2 GTP = 3',3'-c-di-GMP + 2 diphosphate</text>
        <dbReference type="Rhea" id="RHEA:24898"/>
        <dbReference type="ChEBI" id="CHEBI:33019"/>
        <dbReference type="ChEBI" id="CHEBI:37565"/>
        <dbReference type="ChEBI" id="CHEBI:58805"/>
        <dbReference type="EC" id="2.7.7.65"/>
    </reaction>
</comment>
<dbReference type="InterPro" id="IPR050469">
    <property type="entry name" value="Diguanylate_Cyclase"/>
</dbReference>
<keyword evidence="4" id="KW-0812">Transmembrane</keyword>
<dbReference type="InterPro" id="IPR029787">
    <property type="entry name" value="Nucleotide_cyclase"/>
</dbReference>
<name>A0A916V127_9BURK</name>
<proteinExistence type="predicted"/>
<evidence type="ECO:0000256" key="2">
    <source>
        <dbReference type="ARBA" id="ARBA00034247"/>
    </source>
</evidence>
<dbReference type="GO" id="GO:1902201">
    <property type="term" value="P:negative regulation of bacterial-type flagellum-dependent cell motility"/>
    <property type="evidence" value="ECO:0007669"/>
    <property type="project" value="TreeGrafter"/>
</dbReference>
<dbReference type="SUPFAM" id="SSF55073">
    <property type="entry name" value="Nucleotide cyclase"/>
    <property type="match status" value="1"/>
</dbReference>
<dbReference type="InterPro" id="IPR000160">
    <property type="entry name" value="GGDEF_dom"/>
</dbReference>
<keyword evidence="8" id="KW-1185">Reference proteome</keyword>
<dbReference type="GO" id="GO:0005886">
    <property type="term" value="C:plasma membrane"/>
    <property type="evidence" value="ECO:0007669"/>
    <property type="project" value="TreeGrafter"/>
</dbReference>
<sequence length="548" mass="61061">MISMLSAAGAFLFVSQRYMETSIESHLASVARLHAQRIDEFMNFLTSELRLISSRTPLRKAVTDYVDRRDNAALDQINSILSDAKRSVSSFENLLLYGIDGKLITSISALSLESQQLDSGMRDKLLSNYQVTSTIIGAEGRRVIQVGGPMMDGNRAIGILVVLTSMEPLRAASSGSGGWVSEELIITEADAKGHDKAITPLRFAMAEDVPPLTLTQIKEQDKIKSDERNLLSGKDYRGVAVLASTQMLKNPAWTIMVKIDQDDAFRPIRDQRDLWLAMMLLVLVLVAIIGVWLSSYFTMPILGLAEVAVMIASGDFKRRMQHFSRDELGMLSYSVNRMADKLVDVSAELETQLRLQHERADRLNDQLIHANNELHWLSRTDSLTKLFNRRTLEETLENEWLRAIRTGHSLAAIMLDLDFFKSINDISGHASGDECLRRVGSVLKETVQRSGDFVARYGGEEFVILVIDANIEHACTFAERIRTRLAEEAIPHPSSDLAPVVTASMGITAMIPSNDRSPQELLDLADRALYLAKARGRNRIETVGPDQT</sequence>
<protein>
    <recommendedName>
        <fullName evidence="1">diguanylate cyclase</fullName>
        <ecNumber evidence="1">2.7.7.65</ecNumber>
    </recommendedName>
</protein>
<feature type="transmembrane region" description="Helical" evidence="4">
    <location>
        <begin position="274"/>
        <end position="293"/>
    </location>
</feature>
<accession>A0A916V127</accession>
<evidence type="ECO:0000259" key="6">
    <source>
        <dbReference type="PROSITE" id="PS50887"/>
    </source>
</evidence>
<dbReference type="SMART" id="SM00267">
    <property type="entry name" value="GGDEF"/>
    <property type="match status" value="1"/>
</dbReference>
<keyword evidence="4" id="KW-1133">Transmembrane helix</keyword>
<dbReference type="GO" id="GO:0052621">
    <property type="term" value="F:diguanylate cyclase activity"/>
    <property type="evidence" value="ECO:0007669"/>
    <property type="project" value="UniProtKB-EC"/>
</dbReference>
<dbReference type="PANTHER" id="PTHR45138">
    <property type="entry name" value="REGULATORY COMPONENTS OF SENSORY TRANSDUCTION SYSTEM"/>
    <property type="match status" value="1"/>
</dbReference>
<feature type="coiled-coil region" evidence="3">
    <location>
        <begin position="346"/>
        <end position="373"/>
    </location>
</feature>
<dbReference type="EC" id="2.7.7.65" evidence="1"/>
<feature type="domain" description="GGDEF" evidence="6">
    <location>
        <begin position="408"/>
        <end position="545"/>
    </location>
</feature>
<reference evidence="7" key="1">
    <citation type="journal article" date="2014" name="Int. J. Syst. Evol. Microbiol.">
        <title>Complete genome sequence of Corynebacterium casei LMG S-19264T (=DSM 44701T), isolated from a smear-ripened cheese.</title>
        <authorList>
            <consortium name="US DOE Joint Genome Institute (JGI-PGF)"/>
            <person name="Walter F."/>
            <person name="Albersmeier A."/>
            <person name="Kalinowski J."/>
            <person name="Ruckert C."/>
        </authorList>
    </citation>
    <scope>NUCLEOTIDE SEQUENCE</scope>
    <source>
        <strain evidence="7">CGMCC 1.10998</strain>
    </source>
</reference>
<dbReference type="Pfam" id="PF00672">
    <property type="entry name" value="HAMP"/>
    <property type="match status" value="1"/>
</dbReference>
<dbReference type="InterPro" id="IPR003660">
    <property type="entry name" value="HAMP_dom"/>
</dbReference>
<dbReference type="GO" id="GO:0043709">
    <property type="term" value="P:cell adhesion involved in single-species biofilm formation"/>
    <property type="evidence" value="ECO:0007669"/>
    <property type="project" value="TreeGrafter"/>
</dbReference>
<dbReference type="PROSITE" id="PS50885">
    <property type="entry name" value="HAMP"/>
    <property type="match status" value="1"/>
</dbReference>
<dbReference type="GO" id="GO:0007165">
    <property type="term" value="P:signal transduction"/>
    <property type="evidence" value="ECO:0007669"/>
    <property type="project" value="InterPro"/>
</dbReference>
<dbReference type="CDD" id="cd06225">
    <property type="entry name" value="HAMP"/>
    <property type="match status" value="1"/>
</dbReference>
<feature type="domain" description="HAMP" evidence="5">
    <location>
        <begin position="295"/>
        <end position="347"/>
    </location>
</feature>
<dbReference type="Gene3D" id="6.10.340.10">
    <property type="match status" value="1"/>
</dbReference>
<dbReference type="CDD" id="cd01949">
    <property type="entry name" value="GGDEF"/>
    <property type="match status" value="1"/>
</dbReference>
<dbReference type="Pfam" id="PF00990">
    <property type="entry name" value="GGDEF"/>
    <property type="match status" value="1"/>
</dbReference>
<dbReference type="Gene3D" id="3.30.70.270">
    <property type="match status" value="1"/>
</dbReference>
<evidence type="ECO:0000256" key="1">
    <source>
        <dbReference type="ARBA" id="ARBA00012528"/>
    </source>
</evidence>
<dbReference type="NCBIfam" id="TIGR00254">
    <property type="entry name" value="GGDEF"/>
    <property type="match status" value="1"/>
</dbReference>
<evidence type="ECO:0000313" key="7">
    <source>
        <dbReference type="EMBL" id="GGD01062.1"/>
    </source>
</evidence>
<organism evidence="7 8">
    <name type="scientific">Undibacterium terreum</name>
    <dbReference type="NCBI Taxonomy" id="1224302"/>
    <lineage>
        <taxon>Bacteria</taxon>
        <taxon>Pseudomonadati</taxon>
        <taxon>Pseudomonadota</taxon>
        <taxon>Betaproteobacteria</taxon>
        <taxon>Burkholderiales</taxon>
        <taxon>Oxalobacteraceae</taxon>
        <taxon>Undibacterium</taxon>
    </lineage>
</organism>
<dbReference type="AlphaFoldDB" id="A0A916V127"/>
<dbReference type="SMART" id="SM00304">
    <property type="entry name" value="HAMP"/>
    <property type="match status" value="1"/>
</dbReference>
<dbReference type="FunFam" id="3.30.70.270:FF:000001">
    <property type="entry name" value="Diguanylate cyclase domain protein"/>
    <property type="match status" value="1"/>
</dbReference>
<dbReference type="PROSITE" id="PS50887">
    <property type="entry name" value="GGDEF"/>
    <property type="match status" value="1"/>
</dbReference>
<dbReference type="InterPro" id="IPR043128">
    <property type="entry name" value="Rev_trsase/Diguanyl_cyclase"/>
</dbReference>